<sequence length="69" mass="7509">MTNDGAQVESEAPLGYVPPQVLAWTDPSGREYASQVVTVAPDVADGLWNVDVEFRDDTMVRLDITTEVA</sequence>
<protein>
    <submittedName>
        <fullName evidence="1">Uncharacterized protein</fullName>
    </submittedName>
</protein>
<gene>
    <name evidence="1" type="ORF">DQP58_16280</name>
</gene>
<name>A0A329KBZ1_9MYCO</name>
<proteinExistence type="predicted"/>
<dbReference type="Proteomes" id="UP000250347">
    <property type="component" value="Unassembled WGS sequence"/>
</dbReference>
<evidence type="ECO:0000313" key="2">
    <source>
        <dbReference type="Proteomes" id="UP000250347"/>
    </source>
</evidence>
<dbReference type="EMBL" id="QMEU01000050">
    <property type="protein sequence ID" value="RAU93508.1"/>
    <property type="molecule type" value="Genomic_DNA"/>
</dbReference>
<organism evidence="1 2">
    <name type="scientific">Mycobacterium colombiense</name>
    <dbReference type="NCBI Taxonomy" id="339268"/>
    <lineage>
        <taxon>Bacteria</taxon>
        <taxon>Bacillati</taxon>
        <taxon>Actinomycetota</taxon>
        <taxon>Actinomycetes</taxon>
        <taxon>Mycobacteriales</taxon>
        <taxon>Mycobacteriaceae</taxon>
        <taxon>Mycobacterium</taxon>
        <taxon>Mycobacterium avium complex (MAC)</taxon>
    </lineage>
</organism>
<comment type="caution">
    <text evidence="1">The sequence shown here is derived from an EMBL/GenBank/DDBJ whole genome shotgun (WGS) entry which is preliminary data.</text>
</comment>
<evidence type="ECO:0000313" key="1">
    <source>
        <dbReference type="EMBL" id="RAU93508.1"/>
    </source>
</evidence>
<accession>A0A329KBZ1</accession>
<reference evidence="1 2" key="1">
    <citation type="submission" date="2018-06" db="EMBL/GenBank/DDBJ databases">
        <title>NTM in soil in Japan.</title>
        <authorList>
            <person name="Ohya K."/>
        </authorList>
    </citation>
    <scope>NUCLEOTIDE SEQUENCE [LARGE SCALE GENOMIC DNA]</scope>
    <source>
        <strain evidence="1 2">GF76</strain>
    </source>
</reference>
<dbReference type="AlphaFoldDB" id="A0A329KBZ1"/>